<feature type="compositionally biased region" description="Acidic residues" evidence="1">
    <location>
        <begin position="1"/>
        <end position="12"/>
    </location>
</feature>
<dbReference type="AlphaFoldDB" id="A0A7T8HKF5"/>
<proteinExistence type="predicted"/>
<reference evidence="3" key="1">
    <citation type="submission" date="2021-01" db="EMBL/GenBank/DDBJ databases">
        <title>Caligus Genome Assembly.</title>
        <authorList>
            <person name="Gallardo-Escarate C."/>
        </authorList>
    </citation>
    <scope>NUCLEOTIDE SEQUENCE [LARGE SCALE GENOMIC DNA]</scope>
</reference>
<evidence type="ECO:0000313" key="2">
    <source>
        <dbReference type="EMBL" id="QQP51709.1"/>
    </source>
</evidence>
<keyword evidence="3" id="KW-1185">Reference proteome</keyword>
<feature type="region of interest" description="Disordered" evidence="1">
    <location>
        <begin position="1"/>
        <end position="21"/>
    </location>
</feature>
<dbReference type="Proteomes" id="UP000595437">
    <property type="component" value="Chromosome 8"/>
</dbReference>
<protein>
    <submittedName>
        <fullName evidence="2">Uncharacterized protein</fullName>
    </submittedName>
</protein>
<accession>A0A7T8HKF5</accession>
<evidence type="ECO:0000256" key="1">
    <source>
        <dbReference type="SAM" id="MobiDB-lite"/>
    </source>
</evidence>
<name>A0A7T8HKF5_CALRO</name>
<gene>
    <name evidence="2" type="ORF">FKW44_013146</name>
</gene>
<dbReference type="EMBL" id="CP045897">
    <property type="protein sequence ID" value="QQP51709.1"/>
    <property type="molecule type" value="Genomic_DNA"/>
</dbReference>
<feature type="non-terminal residue" evidence="2">
    <location>
        <position position="1"/>
    </location>
</feature>
<sequence length="58" mass="6529">FVQEEAQDDLDGGDQGVQEGQGAALLNNLKHETAGILRFFSDEKFFSQDQNSNRQNDR</sequence>
<evidence type="ECO:0000313" key="3">
    <source>
        <dbReference type="Proteomes" id="UP000595437"/>
    </source>
</evidence>
<organism evidence="2 3">
    <name type="scientific">Caligus rogercresseyi</name>
    <name type="common">Sea louse</name>
    <dbReference type="NCBI Taxonomy" id="217165"/>
    <lineage>
        <taxon>Eukaryota</taxon>
        <taxon>Metazoa</taxon>
        <taxon>Ecdysozoa</taxon>
        <taxon>Arthropoda</taxon>
        <taxon>Crustacea</taxon>
        <taxon>Multicrustacea</taxon>
        <taxon>Hexanauplia</taxon>
        <taxon>Copepoda</taxon>
        <taxon>Siphonostomatoida</taxon>
        <taxon>Caligidae</taxon>
        <taxon>Caligus</taxon>
    </lineage>
</organism>